<feature type="domain" description="16S/18S rRNA aminocarboxypropyltransferase Tsr3 C-terminal" evidence="8">
    <location>
        <begin position="71"/>
        <end position="197"/>
    </location>
</feature>
<comment type="similarity">
    <text evidence="6">Belongs to the TDD superfamily. TSR3 family.</text>
</comment>
<evidence type="ECO:0000256" key="5">
    <source>
        <dbReference type="ARBA" id="ARBA00022691"/>
    </source>
</evidence>
<dbReference type="PANTHER" id="PTHR20426">
    <property type="entry name" value="RIBOSOME BIOGENESIS PROTEIN TSR3 HOMOLOG"/>
    <property type="match status" value="1"/>
</dbReference>
<evidence type="ECO:0000259" key="9">
    <source>
        <dbReference type="Pfam" id="PF04068"/>
    </source>
</evidence>
<comment type="subcellular location">
    <subcellularLocation>
        <location evidence="6">Cytoplasm</location>
    </subcellularLocation>
    <subcellularLocation>
        <location evidence="6">Nucleus</location>
    </subcellularLocation>
</comment>
<comment type="catalytic activity">
    <reaction evidence="6">
        <text>an N(1)-methylpseudouridine in rRNA + S-adenosyl-L-methionine = N(1)-methyl-N(3)-[(3S)-3-amino-3-carboxypropyl]pseudouridine in rRNA + S-methyl-5'-thioadenosine + H(+)</text>
        <dbReference type="Rhea" id="RHEA:63296"/>
        <dbReference type="Rhea" id="RHEA-COMP:11634"/>
        <dbReference type="Rhea" id="RHEA-COMP:16310"/>
        <dbReference type="ChEBI" id="CHEBI:15378"/>
        <dbReference type="ChEBI" id="CHEBI:17509"/>
        <dbReference type="ChEBI" id="CHEBI:59789"/>
        <dbReference type="ChEBI" id="CHEBI:74890"/>
        <dbReference type="ChEBI" id="CHEBI:146234"/>
        <dbReference type="EC" id="2.5.1.157"/>
    </reaction>
</comment>
<keyword evidence="6" id="KW-0539">Nucleus</keyword>
<evidence type="ECO:0000256" key="4">
    <source>
        <dbReference type="ARBA" id="ARBA00022679"/>
    </source>
</evidence>
<name>A0A1Y2EZK2_PROLT</name>
<evidence type="ECO:0000256" key="7">
    <source>
        <dbReference type="SAM" id="MobiDB-lite"/>
    </source>
</evidence>
<dbReference type="GO" id="GO:0000455">
    <property type="term" value="P:enzyme-directed rRNA pseudouridine synthesis"/>
    <property type="evidence" value="ECO:0007669"/>
    <property type="project" value="UniProtKB-UniRule"/>
</dbReference>
<feature type="region of interest" description="Disordered" evidence="7">
    <location>
        <begin position="203"/>
        <end position="255"/>
    </location>
</feature>
<dbReference type="OMA" id="DCSWESA"/>
<comment type="function">
    <text evidence="6">Aminocarboxypropyltransferase that catalyzes the aminocarboxypropyl transfer on pseudouridine at position 1191 (Psi1191) in 18S rRNA. It constitutes the last step in biosynthesis of the hypermodified N1-methyl-N3-(3-amino-3-carboxypropyl) pseudouridine (m1acp3-Psi) conserved in eukaryotic 18S rRNA.</text>
</comment>
<proteinExistence type="inferred from homology"/>
<evidence type="ECO:0000313" key="11">
    <source>
        <dbReference type="Proteomes" id="UP000193685"/>
    </source>
</evidence>
<feature type="binding site" evidence="6">
    <location>
        <position position="49"/>
    </location>
    <ligand>
        <name>S-adenosyl-L-methionine</name>
        <dbReference type="ChEBI" id="CHEBI:59789"/>
    </ligand>
</feature>
<dbReference type="OrthoDB" id="10262062at2759"/>
<dbReference type="GO" id="GO:0030490">
    <property type="term" value="P:maturation of SSU-rRNA"/>
    <property type="evidence" value="ECO:0007669"/>
    <property type="project" value="TreeGrafter"/>
</dbReference>
<dbReference type="PANTHER" id="PTHR20426:SF0">
    <property type="entry name" value="18S RRNA AMINOCARBOXYPROPYLTRANSFERASE"/>
    <property type="match status" value="1"/>
</dbReference>
<gene>
    <name evidence="6" type="primary">TSR3</name>
    <name evidence="10" type="ORF">BCR37DRAFT_410930</name>
</gene>
<feature type="domain" description="RNase L inhibitor RLI-like possible metal-binding" evidence="9">
    <location>
        <begin position="33"/>
        <end position="67"/>
    </location>
</feature>
<keyword evidence="2 6" id="KW-0690">Ribosome biogenesis</keyword>
<feature type="compositionally biased region" description="Acidic residues" evidence="7">
    <location>
        <begin position="213"/>
        <end position="226"/>
    </location>
</feature>
<dbReference type="EMBL" id="MCFI01000022">
    <property type="protein sequence ID" value="ORY76694.1"/>
    <property type="molecule type" value="Genomic_DNA"/>
</dbReference>
<dbReference type="Pfam" id="PF04068">
    <property type="entry name" value="Fer4_RLI"/>
    <property type="match status" value="1"/>
</dbReference>
<dbReference type="InterPro" id="IPR007209">
    <property type="entry name" value="RNaseL-inhib-like_metal-bd_dom"/>
</dbReference>
<comment type="caution">
    <text evidence="10">The sequence shown here is derived from an EMBL/GenBank/DDBJ whole genome shotgun (WGS) entry which is preliminary data.</text>
</comment>
<dbReference type="InterPro" id="IPR007177">
    <property type="entry name" value="Tsr3_C"/>
</dbReference>
<keyword evidence="5 6" id="KW-0949">S-adenosyl-L-methionine</keyword>
<dbReference type="Pfam" id="PF04034">
    <property type="entry name" value="Ribo_biogen_C"/>
    <property type="match status" value="1"/>
</dbReference>
<evidence type="ECO:0000256" key="6">
    <source>
        <dbReference type="HAMAP-Rule" id="MF_03146"/>
    </source>
</evidence>
<dbReference type="AlphaFoldDB" id="A0A1Y2EZK2"/>
<dbReference type="Proteomes" id="UP000193685">
    <property type="component" value="Unassembled WGS sequence"/>
</dbReference>
<evidence type="ECO:0000313" key="10">
    <source>
        <dbReference type="EMBL" id="ORY76694.1"/>
    </source>
</evidence>
<comment type="caution">
    <text evidence="6">Lacks conserved residue(s) required for the propagation of feature annotation.</text>
</comment>
<evidence type="ECO:0000259" key="8">
    <source>
        <dbReference type="Pfam" id="PF04034"/>
    </source>
</evidence>
<feature type="compositionally biased region" description="Polar residues" evidence="7">
    <location>
        <begin position="244"/>
        <end position="255"/>
    </location>
</feature>
<dbReference type="STRING" id="56484.A0A1Y2EZK2"/>
<dbReference type="GO" id="GO:0005634">
    <property type="term" value="C:nucleus"/>
    <property type="evidence" value="ECO:0007669"/>
    <property type="project" value="UniProtKB-SubCell"/>
</dbReference>
<keyword evidence="4 6" id="KW-0808">Transferase</keyword>
<evidence type="ECO:0000256" key="1">
    <source>
        <dbReference type="ARBA" id="ARBA00022490"/>
    </source>
</evidence>
<organism evidence="10 11">
    <name type="scientific">Protomyces lactucae-debilis</name>
    <dbReference type="NCBI Taxonomy" id="2754530"/>
    <lineage>
        <taxon>Eukaryota</taxon>
        <taxon>Fungi</taxon>
        <taxon>Dikarya</taxon>
        <taxon>Ascomycota</taxon>
        <taxon>Taphrinomycotina</taxon>
        <taxon>Taphrinomycetes</taxon>
        <taxon>Taphrinales</taxon>
        <taxon>Protomycetaceae</taxon>
        <taxon>Protomyces</taxon>
    </lineage>
</organism>
<comment type="catalytic activity">
    <reaction evidence="6">
        <text>N(1)-methylpseudouridine(1191) in yeast 18S rRNA + S-adenosyl-L-methionine = N(1)-methyl-N(3)-[(3S)-3-amino-3-carboxypropyl]pseudouridine(1191) in yeast 18S rRNA + S-methyl-5'-thioadenosine + H(+)</text>
        <dbReference type="Rhea" id="RHEA:63300"/>
        <dbReference type="Rhea" id="RHEA-COMP:13852"/>
        <dbReference type="Rhea" id="RHEA-COMP:16309"/>
        <dbReference type="ChEBI" id="CHEBI:15378"/>
        <dbReference type="ChEBI" id="CHEBI:17509"/>
        <dbReference type="ChEBI" id="CHEBI:59789"/>
        <dbReference type="ChEBI" id="CHEBI:74890"/>
        <dbReference type="ChEBI" id="CHEBI:146234"/>
    </reaction>
</comment>
<keyword evidence="3 6" id="KW-0698">rRNA processing</keyword>
<feature type="binding site" evidence="6">
    <location>
        <position position="97"/>
    </location>
    <ligand>
        <name>S-adenosyl-L-methionine</name>
        <dbReference type="ChEBI" id="CHEBI:59789"/>
    </ligand>
</feature>
<reference evidence="10 11" key="1">
    <citation type="submission" date="2016-07" db="EMBL/GenBank/DDBJ databases">
        <title>Pervasive Adenine N6-methylation of Active Genes in Fungi.</title>
        <authorList>
            <consortium name="DOE Joint Genome Institute"/>
            <person name="Mondo S.J."/>
            <person name="Dannebaum R.O."/>
            <person name="Kuo R.C."/>
            <person name="Labutti K."/>
            <person name="Haridas S."/>
            <person name="Kuo A."/>
            <person name="Salamov A."/>
            <person name="Ahrendt S.R."/>
            <person name="Lipzen A."/>
            <person name="Sullivan W."/>
            <person name="Andreopoulos W.B."/>
            <person name="Clum A."/>
            <person name="Lindquist E."/>
            <person name="Daum C."/>
            <person name="Ramamoorthy G.K."/>
            <person name="Gryganskyi A."/>
            <person name="Culley D."/>
            <person name="Magnuson J.K."/>
            <person name="James T.Y."/>
            <person name="O'Malley M.A."/>
            <person name="Stajich J.E."/>
            <person name="Spatafora J.W."/>
            <person name="Visel A."/>
            <person name="Grigoriev I.V."/>
        </authorList>
    </citation>
    <scope>NUCLEOTIDE SEQUENCE [LARGE SCALE GENOMIC DNA]</scope>
    <source>
        <strain evidence="10 11">12-1054</strain>
    </source>
</reference>
<evidence type="ECO:0000256" key="2">
    <source>
        <dbReference type="ARBA" id="ARBA00022517"/>
    </source>
</evidence>
<dbReference type="GO" id="GO:0005737">
    <property type="term" value="C:cytoplasm"/>
    <property type="evidence" value="ECO:0007669"/>
    <property type="project" value="UniProtKB-SubCell"/>
</dbReference>
<dbReference type="GO" id="GO:0106388">
    <property type="term" value="F:rRNA small subunit aminocarboxypropyltransferase activity"/>
    <property type="evidence" value="ECO:0007669"/>
    <property type="project" value="UniProtKB-EC"/>
</dbReference>
<dbReference type="EC" id="2.5.1.157" evidence="6"/>
<keyword evidence="1 6" id="KW-0963">Cytoplasm</keyword>
<feature type="region of interest" description="Disordered" evidence="7">
    <location>
        <begin position="1"/>
        <end position="31"/>
    </location>
</feature>
<sequence length="255" mass="27989">MGRRGQSRTQQGPGGLHTSHQDTSSGHSKPDHVPLAMWDFNHCDPKRCSGKKMERKGLIFGLRVGQKFPGVVVTPNGKLPVSPADAHLVVGGGVAVVECSWARLSEVPFTRIGGPCERLLPYLIATNPVNYGKPLRLNCVEAIAACLCITGKEEQARDIMSHFSWGEAFFDVNRELLDLYASCTDSADVQTKQEEWMEKLEKEYTDRRKAGSDEDADADDDSEQDDGLATYTTDRLGNRVRIQPVTSQGQGAAIE</sequence>
<dbReference type="InterPro" id="IPR022968">
    <property type="entry name" value="Tsr3-like"/>
</dbReference>
<accession>A0A1Y2EZK2</accession>
<keyword evidence="11" id="KW-1185">Reference proteome</keyword>
<dbReference type="GO" id="GO:1904047">
    <property type="term" value="F:S-adenosyl-L-methionine binding"/>
    <property type="evidence" value="ECO:0007669"/>
    <property type="project" value="UniProtKB-UniRule"/>
</dbReference>
<evidence type="ECO:0000256" key="3">
    <source>
        <dbReference type="ARBA" id="ARBA00022552"/>
    </source>
</evidence>
<feature type="compositionally biased region" description="Basic and acidic residues" evidence="7">
    <location>
        <begin position="203"/>
        <end position="212"/>
    </location>
</feature>
<dbReference type="NCBIfam" id="NF002621">
    <property type="entry name" value="PRK02287.1"/>
    <property type="match status" value="1"/>
</dbReference>
<protein>
    <recommendedName>
        <fullName evidence="6">18S rRNA aminocarboxypropyltransferase</fullName>
        <ecNumber evidence="6">2.5.1.157</ecNumber>
    </recommendedName>
</protein>
<feature type="binding site" evidence="6">
    <location>
        <position position="120"/>
    </location>
    <ligand>
        <name>S-adenosyl-L-methionine</name>
        <dbReference type="ChEBI" id="CHEBI:59789"/>
    </ligand>
</feature>
<dbReference type="HAMAP" id="MF_01116">
    <property type="entry name" value="TSR3"/>
    <property type="match status" value="1"/>
</dbReference>